<name>A0A1A9VHH5_GLOAU</name>
<dbReference type="Proteomes" id="UP000078200">
    <property type="component" value="Unassembled WGS sequence"/>
</dbReference>
<dbReference type="EnsemblMetazoa" id="GAUT037527-RA">
    <property type="protein sequence ID" value="GAUT037527-PA"/>
    <property type="gene ID" value="GAUT037527"/>
</dbReference>
<sequence>MAVYGMHEYMLIMLGLDRTGVSTHLEAKGRIFFIVFKKHSIPNNLNLASGLLQHRAIEIEFDLSMDLCKKATEKIFPSFQHNRGIRATNKKKKTKILTHKVVDY</sequence>
<proteinExistence type="predicted"/>
<reference evidence="1" key="1">
    <citation type="submission" date="2020-05" db="UniProtKB">
        <authorList>
            <consortium name="EnsemblMetazoa"/>
        </authorList>
    </citation>
    <scope>IDENTIFICATION</scope>
    <source>
        <strain evidence="1">TTRI</strain>
    </source>
</reference>
<organism evidence="1 2">
    <name type="scientific">Glossina austeni</name>
    <name type="common">Savannah tsetse fly</name>
    <dbReference type="NCBI Taxonomy" id="7395"/>
    <lineage>
        <taxon>Eukaryota</taxon>
        <taxon>Metazoa</taxon>
        <taxon>Ecdysozoa</taxon>
        <taxon>Arthropoda</taxon>
        <taxon>Hexapoda</taxon>
        <taxon>Insecta</taxon>
        <taxon>Pterygota</taxon>
        <taxon>Neoptera</taxon>
        <taxon>Endopterygota</taxon>
        <taxon>Diptera</taxon>
        <taxon>Brachycera</taxon>
        <taxon>Muscomorpha</taxon>
        <taxon>Hippoboscoidea</taxon>
        <taxon>Glossinidae</taxon>
        <taxon>Glossina</taxon>
    </lineage>
</organism>
<dbReference type="VEuPathDB" id="VectorBase:GAUT037527"/>
<protein>
    <submittedName>
        <fullName evidence="1">Uncharacterized protein</fullName>
    </submittedName>
</protein>
<dbReference type="AlphaFoldDB" id="A0A1A9VHH5"/>
<evidence type="ECO:0000313" key="2">
    <source>
        <dbReference type="Proteomes" id="UP000078200"/>
    </source>
</evidence>
<evidence type="ECO:0000313" key="1">
    <source>
        <dbReference type="EnsemblMetazoa" id="GAUT037527-PA"/>
    </source>
</evidence>
<accession>A0A1A9VHH5</accession>
<keyword evidence="2" id="KW-1185">Reference proteome</keyword>